<dbReference type="EMBL" id="FOEC01000008">
    <property type="protein sequence ID" value="SEO84097.1"/>
    <property type="molecule type" value="Genomic_DNA"/>
</dbReference>
<evidence type="ECO:0000256" key="4">
    <source>
        <dbReference type="SAM" id="MobiDB-lite"/>
    </source>
</evidence>
<reference evidence="9" key="1">
    <citation type="submission" date="2016-10" db="EMBL/GenBank/DDBJ databases">
        <authorList>
            <person name="Varghese N."/>
        </authorList>
    </citation>
    <scope>NUCLEOTIDE SEQUENCE [LARGE SCALE GENOMIC DNA]</scope>
    <source>
        <strain evidence="9">DSM 21843</strain>
    </source>
</reference>
<feature type="chain" id="PRO_5039265872" evidence="6">
    <location>
        <begin position="34"/>
        <end position="1330"/>
    </location>
</feature>
<evidence type="ECO:0000259" key="7">
    <source>
        <dbReference type="Pfam" id="PF17802"/>
    </source>
</evidence>
<dbReference type="GO" id="GO:0005975">
    <property type="term" value="P:carbohydrate metabolic process"/>
    <property type="evidence" value="ECO:0007669"/>
    <property type="project" value="UniProtKB-ARBA"/>
</dbReference>
<dbReference type="Gene3D" id="2.60.40.10">
    <property type="entry name" value="Immunoglobulins"/>
    <property type="match status" value="5"/>
</dbReference>
<comment type="similarity">
    <text evidence="1">Belongs to the serine-aspartate repeat-containing protein (SDr) family.</text>
</comment>
<gene>
    <name evidence="8" type="ORF">SAMN02910314_01351</name>
</gene>
<evidence type="ECO:0000256" key="3">
    <source>
        <dbReference type="ARBA" id="ARBA00022729"/>
    </source>
</evidence>
<keyword evidence="2" id="KW-0964">Secreted</keyword>
<organism evidence="8 9">
    <name type="scientific">Denitrobacterium detoxificans</name>
    <dbReference type="NCBI Taxonomy" id="79604"/>
    <lineage>
        <taxon>Bacteria</taxon>
        <taxon>Bacillati</taxon>
        <taxon>Actinomycetota</taxon>
        <taxon>Coriobacteriia</taxon>
        <taxon>Eggerthellales</taxon>
        <taxon>Eggerthellaceae</taxon>
        <taxon>Denitrobacterium</taxon>
    </lineage>
</organism>
<dbReference type="OrthoDB" id="3169232at2"/>
<evidence type="ECO:0000313" key="9">
    <source>
        <dbReference type="Proteomes" id="UP000182975"/>
    </source>
</evidence>
<feature type="signal peptide" evidence="6">
    <location>
        <begin position="1"/>
        <end position="33"/>
    </location>
</feature>
<keyword evidence="5" id="KW-0472">Membrane</keyword>
<feature type="domain" description="SpaA-like prealbumin fold" evidence="7">
    <location>
        <begin position="1164"/>
        <end position="1232"/>
    </location>
</feature>
<keyword evidence="5" id="KW-0812">Transmembrane</keyword>
<feature type="domain" description="SpaA-like prealbumin fold" evidence="7">
    <location>
        <begin position="586"/>
        <end position="653"/>
    </location>
</feature>
<evidence type="ECO:0000256" key="6">
    <source>
        <dbReference type="SAM" id="SignalP"/>
    </source>
</evidence>
<evidence type="ECO:0000256" key="2">
    <source>
        <dbReference type="ARBA" id="ARBA00022525"/>
    </source>
</evidence>
<evidence type="ECO:0000313" key="8">
    <source>
        <dbReference type="EMBL" id="SEO84097.1"/>
    </source>
</evidence>
<feature type="domain" description="SpaA-like prealbumin fold" evidence="7">
    <location>
        <begin position="1056"/>
        <end position="1151"/>
    </location>
</feature>
<feature type="domain" description="SpaA-like prealbumin fold" evidence="7">
    <location>
        <begin position="949"/>
        <end position="1038"/>
    </location>
</feature>
<sequence length="1330" mass="142871">MRAPQTMRKRIYPCMAALLAVTLCLPTSIPPLARSQAYANETSRAAHEPIGTFLQEHARLESRPLTEADEHPLQSLLAGTADELVETGAYALVKYTLVDKGALWDGFTLDDAFDRGDDALLDYVLAQQVYRMPIYQTAPSSHYYICYASPQALCGGDTIVDAVCAHADDTGRTIDDASFDFATGIAYVPKHVIDAEGQTQVQLVVAHDPTEGLTRGHVDVRVRNEADVTATFAEATVATPIVDTQIDIPLMPHDEAHAITADNLAIRVNDAPTPLPRSNYSYDPDTGTLHVAGSPLSIASLDVTIGNDTGKAWGAEGDGKGVSGAWQSIPNVELADFDARTYHAGDRWDYTGQTNYTRIDEQGDLSAAEHEAAKWITQYGYRIKAAGGNEDDEFYDTIKDGRTLDDVDAALYSGYAFGKDGVIGESTGWKYMSFCTSLPVRGWKGNNDATVPAWAYSIGTQLRERNRSLYWNGETNSYIYPLVTLLCCHASSPFRGAVSTGDVIAGNNYNDDTPIRLRLMAVEKDYIIIGLVTPGFKGPDGGSSLGGGRYQAGAGLYKVRIAPRGRIELQKESSNASITGGNACYSLQGAEFEVRDASGNHATTLVTDERGYARSGDLLCGTYTVRETKAPRGYALSGREFRVTVTPNTTTRVAGTGGVITDEPLGNPIDLLLRKTDPQTGSHPQGAGSLAGARFTVRYYDGYYDQGNLPSTAIRSWTFETDERGEVHFSDSYLKQGDALYRNAKKQPIVPLGTITIQEVQAPAGYALDDGAGHATPLHVVRITSDNTNATSTDIACYAPFDQPDSVQRGDFRLVKKVASEAGIDELATGVQFQIINENGHDVASPEPGNALVKKGDAVCTITVDANGLASTRNEAANGWATPASWAGALAYGTYRIHEVIPSEVQRAFGEAHAGATIATVPDWRITIGANRQYDAPALVTDTVPQSPLKVVKIDGETGKPIPLPCSFQLYDQSGCLVTYEAHYPEPTTMDTWTTNDSGEATLPMMLHDGTYTLKEIQAPAGYILDPDPVPFTVDSTSRTWDNPLVITIANQPAKGTIALSKSDDVTGTGIAGAQYNICAASDIATPDGTIRAHEGDIVAQLTCGEDGTAHSDELYLGSYRFYETKAPNGYALDPEEHPVELTNEGQHETTTVAPAATTDEPTSLRILKTCSETDKPLAGATFSIASEDATTEPMQLETDANGVAYIEHLGHGSYCIRETKAPPGWLISEDAAQGTCFTVNDQGFICMEGASELASEVTLNVENEPKPPEAPIPRELPKPAHASPPTHDNAAGAVCAIVACMIMTLAVARAAQRAARRDPKPKQTRLRRK</sequence>
<dbReference type="PANTHER" id="PTHR36108:SF13">
    <property type="entry name" value="COLOSSIN-B-RELATED"/>
    <property type="match status" value="1"/>
</dbReference>
<dbReference type="RefSeq" id="WP_066660820.1">
    <property type="nucleotide sequence ID" value="NZ_CP011402.1"/>
</dbReference>
<keyword evidence="5" id="KW-1133">Transmembrane helix</keyword>
<feature type="transmembrane region" description="Helical" evidence="5">
    <location>
        <begin position="1291"/>
        <end position="1312"/>
    </location>
</feature>
<dbReference type="InterPro" id="IPR013783">
    <property type="entry name" value="Ig-like_fold"/>
</dbReference>
<keyword evidence="9" id="KW-1185">Reference proteome</keyword>
<dbReference type="Pfam" id="PF17802">
    <property type="entry name" value="SpaA"/>
    <property type="match status" value="4"/>
</dbReference>
<accession>A0A1H8SZK7</accession>
<name>A0A1H8SZK7_9ACTN</name>
<evidence type="ECO:0000256" key="1">
    <source>
        <dbReference type="ARBA" id="ARBA00007257"/>
    </source>
</evidence>
<keyword evidence="3 6" id="KW-0732">Signal</keyword>
<protein>
    <submittedName>
        <fullName evidence="8">Cna protein B-type domain-containing protein</fullName>
    </submittedName>
</protein>
<proteinExistence type="inferred from homology"/>
<dbReference type="SUPFAM" id="SSF49478">
    <property type="entry name" value="Cna protein B-type domain"/>
    <property type="match status" value="2"/>
</dbReference>
<dbReference type="PANTHER" id="PTHR36108">
    <property type="entry name" value="COLOSSIN-B-RELATED"/>
    <property type="match status" value="1"/>
</dbReference>
<dbReference type="InterPro" id="IPR041033">
    <property type="entry name" value="SpaA_PFL_dom_1"/>
</dbReference>
<feature type="region of interest" description="Disordered" evidence="4">
    <location>
        <begin position="1263"/>
        <end position="1288"/>
    </location>
</feature>
<dbReference type="Proteomes" id="UP000182975">
    <property type="component" value="Unassembled WGS sequence"/>
</dbReference>
<evidence type="ECO:0000256" key="5">
    <source>
        <dbReference type="SAM" id="Phobius"/>
    </source>
</evidence>